<reference evidence="2 3" key="1">
    <citation type="submission" date="2024-05" db="EMBL/GenBank/DDBJ databases">
        <authorList>
            <person name="Duchaud E."/>
        </authorList>
    </citation>
    <scope>NUCLEOTIDE SEQUENCE [LARGE SCALE GENOMIC DNA]</scope>
    <source>
        <strain evidence="2">Ena-SAMPLE-TAB-13-05-2024-13:56:06:370-140305</strain>
    </source>
</reference>
<evidence type="ECO:0000259" key="1">
    <source>
        <dbReference type="SMART" id="SM00646"/>
    </source>
</evidence>
<dbReference type="SMART" id="SM00646">
    <property type="entry name" value="Ami_3"/>
    <property type="match status" value="1"/>
</dbReference>
<keyword evidence="3" id="KW-1185">Reference proteome</keyword>
<feature type="domain" description="MurNAc-LAA" evidence="1">
    <location>
        <begin position="59"/>
        <end position="175"/>
    </location>
</feature>
<dbReference type="RefSeq" id="WP_348739745.1">
    <property type="nucleotide sequence ID" value="NZ_CAXJRC010000043.1"/>
</dbReference>
<accession>A0ABP1FCX0</accession>
<gene>
    <name evidence="2" type="ORF">T190115A13A_60181</name>
</gene>
<dbReference type="Pfam" id="PF01520">
    <property type="entry name" value="Amidase_3"/>
    <property type="match status" value="1"/>
</dbReference>
<evidence type="ECO:0000313" key="3">
    <source>
        <dbReference type="Proteomes" id="UP001497602"/>
    </source>
</evidence>
<proteinExistence type="predicted"/>
<name>A0ABP1FCX0_9FLAO</name>
<dbReference type="InterPro" id="IPR002508">
    <property type="entry name" value="MurNAc-LAA_cat"/>
</dbReference>
<comment type="caution">
    <text evidence="2">The sequence shown here is derived from an EMBL/GenBank/DDBJ whole genome shotgun (WGS) entry which is preliminary data.</text>
</comment>
<dbReference type="EMBL" id="CAXJRC010000043">
    <property type="protein sequence ID" value="CAL2108186.1"/>
    <property type="molecule type" value="Genomic_DNA"/>
</dbReference>
<organism evidence="2 3">
    <name type="scientific">Tenacibaculum vairaonense</name>
    <dbReference type="NCBI Taxonomy" id="3137860"/>
    <lineage>
        <taxon>Bacteria</taxon>
        <taxon>Pseudomonadati</taxon>
        <taxon>Bacteroidota</taxon>
        <taxon>Flavobacteriia</taxon>
        <taxon>Flavobacteriales</taxon>
        <taxon>Flavobacteriaceae</taxon>
        <taxon>Tenacibaculum</taxon>
    </lineage>
</organism>
<evidence type="ECO:0000313" key="2">
    <source>
        <dbReference type="EMBL" id="CAL2108186.1"/>
    </source>
</evidence>
<dbReference type="SUPFAM" id="SSF53187">
    <property type="entry name" value="Zn-dependent exopeptidases"/>
    <property type="match status" value="1"/>
</dbReference>
<dbReference type="Gene3D" id="3.40.630.40">
    <property type="entry name" value="Zn-dependent exopeptidases"/>
    <property type="match status" value="1"/>
</dbReference>
<dbReference type="GO" id="GO:0008745">
    <property type="term" value="F:N-acetylmuramoyl-L-alanine amidase activity"/>
    <property type="evidence" value="ECO:0007669"/>
    <property type="project" value="UniProtKB-EC"/>
</dbReference>
<sequence>MKQVAIVIGHRSKKQGAYSPFINETEYSYMKKVAHYLQDIADIYERPNTPFVSEATRIKQLVRSVNANSYKLVISLHFNGFHDAVAHGVTCLHYITNPRTKAIASEFVSLVNENFGIKKRALIPISSKNQRGGIFITGVNADAILVEPFFGSNPLDSENFRGKHQAYANTLRALINKYTR</sequence>
<dbReference type="EC" id="3.5.1.28" evidence="2"/>
<dbReference type="Proteomes" id="UP001497602">
    <property type="component" value="Unassembled WGS sequence"/>
</dbReference>
<keyword evidence="2" id="KW-0378">Hydrolase</keyword>
<protein>
    <submittedName>
        <fullName evidence="2">N-acetylmuramoyl-L-alanine amidase</fullName>
        <ecNumber evidence="2">3.5.1.28</ecNumber>
    </submittedName>
</protein>